<dbReference type="GO" id="GO:0034657">
    <property type="term" value="C:GID complex"/>
    <property type="evidence" value="ECO:0007669"/>
    <property type="project" value="TreeGrafter"/>
</dbReference>
<dbReference type="EMBL" id="CAJHJG010006445">
    <property type="protein sequence ID" value="CAD6957105.1"/>
    <property type="molecule type" value="Genomic_DNA"/>
</dbReference>
<feature type="compositionally biased region" description="Low complexity" evidence="2">
    <location>
        <begin position="738"/>
        <end position="756"/>
    </location>
</feature>
<accession>A0A177VGK4</accession>
<dbReference type="GO" id="GO:0005773">
    <property type="term" value="C:vacuole"/>
    <property type="evidence" value="ECO:0007669"/>
    <property type="project" value="GOC"/>
</dbReference>
<name>A0A177VGK4_9BASI</name>
<dbReference type="Pfam" id="PF09783">
    <property type="entry name" value="Vac_ImportDeg"/>
    <property type="match status" value="1"/>
</dbReference>
<sequence>MTPGPYMTPPITSASLGMGGPSSSSSGGSSGGPSGSTSHADPGSVQHHTADQRAEEAAFEMPHRRLLVPHRFPDDPPPPSSPVRADSDGSLPPVEPHSYGYCSACDTPLPSGSAFLADPHPMAPAQSSSRDTPFPAAPATTTSDTGLCVGCRQTLMSEQAVVVDEFQLGESAPFEAQAHASLSRSLPARSPATNMELPSLSRPQQDTFRSTWSSHLTPAADRDASNEGNARDPAHSPMSLDRQTHASEQPSATASASALDFGPHLMSRSRISTLPQPPHERVSSQHPIALYARPQYAIGSSLSASTRSIRRDGKYAQNLGGKAADMDASMSSAPTTHLVPALSHPYSSNLRTADRGQQSGGGRQEPYRTFFDPGRPDPLQDVTYIRRLPTSRGCLHPGARFEGSQTSDKSSYGVTVIFTHVDLEASHLCGTINIRGLTEDWPELITFFDAEIIGLKHGFVTGKWGASETQDAKHWGRFAPFKPLRKFLDKPDLRFDHFNKPYVFMRWKERFLVPDHRVKNVTGASYDGFYYVCLALDPDEGDPVLPLPLHETVNPATSSRTFAPSRYPSAADAPNATRASIPHLADVIMNSPTGRIPSTYSPSWNPATSYMSRTMASLRQLEAVARGGGGGAGGGGEEGGQSTDSTYLGSGPTVVGSAGRRNVDLAVPEDVGIAAFARTLGREGPMEPSRSSLSATAAGLVPSLPQPRANSAASLSVGQNSESPRFFLSAENGAGAGVGASSSTAAASSSSGANAARRTFTSRTMSDNGAWVEVTQMEVEVEAEADSGSASDSTAAASAEVVGADAVCDPPLVAPATTTTVQATAAAAAGSADSDLVRDGVVVGLRPPGAGRQSSRGLLDATLTQGSTRPRHGPPSTTTEQSVVESGDKAGGAGASPREAVVGRCVGYYYSEQSEPFQQISLRYVPERPIGSFELR</sequence>
<feature type="compositionally biased region" description="Polar residues" evidence="2">
    <location>
        <begin position="246"/>
        <end position="256"/>
    </location>
</feature>
<gene>
    <name evidence="4" type="ORF">A4X03_0g2202</name>
    <name evidence="3" type="ORF">JKIAZH3_G2737</name>
</gene>
<feature type="compositionally biased region" description="Basic and acidic residues" evidence="2">
    <location>
        <begin position="220"/>
        <end position="234"/>
    </location>
</feature>
<feature type="region of interest" description="Disordered" evidence="2">
    <location>
        <begin position="1"/>
        <end position="94"/>
    </location>
</feature>
<evidence type="ECO:0000313" key="3">
    <source>
        <dbReference type="EMBL" id="CAD6957105.1"/>
    </source>
</evidence>
<evidence type="ECO:0000256" key="1">
    <source>
        <dbReference type="ARBA" id="ARBA00061469"/>
    </source>
</evidence>
<feature type="compositionally biased region" description="Polar residues" evidence="2">
    <location>
        <begin position="875"/>
        <end position="884"/>
    </location>
</feature>
<dbReference type="PANTHER" id="PTHR14534">
    <property type="entry name" value="VACUOLAR IMPORT AND DEGRADATION PROTEIN 24"/>
    <property type="match status" value="1"/>
</dbReference>
<feature type="compositionally biased region" description="Polar residues" evidence="2">
    <location>
        <begin position="201"/>
        <end position="216"/>
    </location>
</feature>
<comment type="caution">
    <text evidence="4">The sequence shown here is derived from an EMBL/GenBank/DDBJ whole genome shotgun (WGS) entry which is preliminary data.</text>
</comment>
<dbReference type="InterPro" id="IPR018618">
    <property type="entry name" value="GID4/10-like"/>
</dbReference>
<evidence type="ECO:0000313" key="6">
    <source>
        <dbReference type="Proteomes" id="UP000836402"/>
    </source>
</evidence>
<dbReference type="EMBL" id="LWDD02000204">
    <property type="protein sequence ID" value="KAE8262758.1"/>
    <property type="molecule type" value="Genomic_DNA"/>
</dbReference>
<feature type="compositionally biased region" description="Polar residues" evidence="2">
    <location>
        <begin position="345"/>
        <end position="357"/>
    </location>
</feature>
<dbReference type="GO" id="GO:0043161">
    <property type="term" value="P:proteasome-mediated ubiquitin-dependent protein catabolic process"/>
    <property type="evidence" value="ECO:0007669"/>
    <property type="project" value="TreeGrafter"/>
</dbReference>
<proteinExistence type="inferred from homology"/>
<dbReference type="GO" id="GO:0006623">
    <property type="term" value="P:protein targeting to vacuole"/>
    <property type="evidence" value="ECO:0007669"/>
    <property type="project" value="TreeGrafter"/>
</dbReference>
<protein>
    <submittedName>
        <fullName evidence="4">Uncharacterized protein</fullName>
    </submittedName>
</protein>
<feature type="region of interest" description="Disordered" evidence="2">
    <location>
        <begin position="625"/>
        <end position="647"/>
    </location>
</feature>
<feature type="region of interest" description="Disordered" evidence="2">
    <location>
        <begin position="864"/>
        <end position="897"/>
    </location>
</feature>
<feature type="region of interest" description="Disordered" evidence="2">
    <location>
        <begin position="738"/>
        <end position="761"/>
    </location>
</feature>
<dbReference type="Proteomes" id="UP000836402">
    <property type="component" value="Unassembled WGS sequence"/>
</dbReference>
<organism evidence="4 5">
    <name type="scientific">Tilletia caries</name>
    <name type="common">wheat bunt fungus</name>
    <dbReference type="NCBI Taxonomy" id="13290"/>
    <lineage>
        <taxon>Eukaryota</taxon>
        <taxon>Fungi</taxon>
        <taxon>Dikarya</taxon>
        <taxon>Basidiomycota</taxon>
        <taxon>Ustilaginomycotina</taxon>
        <taxon>Exobasidiomycetes</taxon>
        <taxon>Tilletiales</taxon>
        <taxon>Tilletiaceae</taxon>
        <taxon>Tilletia</taxon>
    </lineage>
</organism>
<feature type="region of interest" description="Disordered" evidence="2">
    <location>
        <begin position="556"/>
        <end position="575"/>
    </location>
</feature>
<evidence type="ECO:0000313" key="5">
    <source>
        <dbReference type="Proteomes" id="UP000077671"/>
    </source>
</evidence>
<dbReference type="GO" id="GO:0007039">
    <property type="term" value="P:protein catabolic process in the vacuole"/>
    <property type="evidence" value="ECO:0007669"/>
    <property type="project" value="TreeGrafter"/>
</dbReference>
<evidence type="ECO:0000313" key="4">
    <source>
        <dbReference type="EMBL" id="KAE8262758.1"/>
    </source>
</evidence>
<feature type="region of interest" description="Disordered" evidence="2">
    <location>
        <begin position="182"/>
        <end position="256"/>
    </location>
</feature>
<dbReference type="GO" id="GO:0045721">
    <property type="term" value="P:negative regulation of gluconeogenesis"/>
    <property type="evidence" value="ECO:0007669"/>
    <property type="project" value="TreeGrafter"/>
</dbReference>
<feature type="compositionally biased region" description="Low complexity" evidence="2">
    <location>
        <begin position="132"/>
        <end position="142"/>
    </location>
</feature>
<reference evidence="3" key="3">
    <citation type="submission" date="2020-10" db="EMBL/GenBank/DDBJ databases">
        <authorList>
            <person name="Sedaghatjoo S."/>
        </authorList>
    </citation>
    <scope>NUCLEOTIDE SEQUENCE</scope>
    <source>
        <strain evidence="3">AZH3</strain>
    </source>
</reference>
<feature type="region of interest" description="Disordered" evidence="2">
    <location>
        <begin position="335"/>
        <end position="377"/>
    </location>
</feature>
<dbReference type="Proteomes" id="UP000077671">
    <property type="component" value="Unassembled WGS sequence"/>
</dbReference>
<dbReference type="PANTHER" id="PTHR14534:SF3">
    <property type="entry name" value="GID COMPLEX SUBUNIT 4 HOMOLOG"/>
    <property type="match status" value="1"/>
</dbReference>
<dbReference type="AlphaFoldDB" id="A0A177VGK4"/>
<reference evidence="4" key="1">
    <citation type="submission" date="2016-04" db="EMBL/GenBank/DDBJ databases">
        <authorList>
            <person name="Nguyen H.D."/>
            <person name="Kesanakurti P."/>
            <person name="Cullis J."/>
            <person name="Levesque C.A."/>
            <person name="Hambleton S."/>
        </authorList>
    </citation>
    <scope>NUCLEOTIDE SEQUENCE</scope>
    <source>
        <strain evidence="4">DAOMC 238032</strain>
    </source>
</reference>
<keyword evidence="6" id="KW-1185">Reference proteome</keyword>
<comment type="similarity">
    <text evidence="1">Belongs to the GID4/VID24 family.</text>
</comment>
<evidence type="ECO:0000256" key="2">
    <source>
        <dbReference type="SAM" id="MobiDB-lite"/>
    </source>
</evidence>
<reference evidence="4" key="2">
    <citation type="journal article" date="2019" name="IMA Fungus">
        <title>Genome sequencing and comparison of five Tilletia species to identify candidate genes for the detection of regulated species infecting wheat.</title>
        <authorList>
            <person name="Nguyen H.D.T."/>
            <person name="Sultana T."/>
            <person name="Kesanakurti P."/>
            <person name="Hambleton S."/>
        </authorList>
    </citation>
    <scope>NUCLEOTIDE SEQUENCE</scope>
    <source>
        <strain evidence="4">DAOMC 238032</strain>
    </source>
</reference>
<feature type="compositionally biased region" description="Gly residues" evidence="2">
    <location>
        <begin position="626"/>
        <end position="639"/>
    </location>
</feature>
<feature type="compositionally biased region" description="Low complexity" evidence="2">
    <location>
        <begin position="13"/>
        <end position="27"/>
    </location>
</feature>
<feature type="region of interest" description="Disordered" evidence="2">
    <location>
        <begin position="113"/>
        <end position="142"/>
    </location>
</feature>